<organism evidence="8 9">
    <name type="scientific">Hibiscus syriacus</name>
    <name type="common">Rose of Sharon</name>
    <dbReference type="NCBI Taxonomy" id="106335"/>
    <lineage>
        <taxon>Eukaryota</taxon>
        <taxon>Viridiplantae</taxon>
        <taxon>Streptophyta</taxon>
        <taxon>Embryophyta</taxon>
        <taxon>Tracheophyta</taxon>
        <taxon>Spermatophyta</taxon>
        <taxon>Magnoliopsida</taxon>
        <taxon>eudicotyledons</taxon>
        <taxon>Gunneridae</taxon>
        <taxon>Pentapetalae</taxon>
        <taxon>rosids</taxon>
        <taxon>malvids</taxon>
        <taxon>Malvales</taxon>
        <taxon>Malvaceae</taxon>
        <taxon>Malvoideae</taxon>
        <taxon>Hibiscus</taxon>
    </lineage>
</organism>
<feature type="domain" description="U1-type" evidence="7">
    <location>
        <begin position="316"/>
        <end position="350"/>
    </location>
</feature>
<keyword evidence="1" id="KW-0479">Metal-binding</keyword>
<dbReference type="InterPro" id="IPR036236">
    <property type="entry name" value="Znf_C2H2_sf"/>
</dbReference>
<dbReference type="Pfam" id="PF12171">
    <property type="entry name" value="zf-C2H2_jaz"/>
    <property type="match status" value="1"/>
</dbReference>
<feature type="region of interest" description="Disordered" evidence="5">
    <location>
        <begin position="272"/>
        <end position="312"/>
    </location>
</feature>
<dbReference type="GO" id="GO:0003676">
    <property type="term" value="F:nucleic acid binding"/>
    <property type="evidence" value="ECO:0007669"/>
    <property type="project" value="InterPro"/>
</dbReference>
<dbReference type="Gene3D" id="3.30.160.60">
    <property type="entry name" value="Classic Zinc Finger"/>
    <property type="match status" value="2"/>
</dbReference>
<dbReference type="InterPro" id="IPR003604">
    <property type="entry name" value="Matrin/U1-like-C_Znf_C2H2"/>
</dbReference>
<evidence type="ECO:0000313" key="9">
    <source>
        <dbReference type="Proteomes" id="UP000436088"/>
    </source>
</evidence>
<dbReference type="GO" id="GO:0016020">
    <property type="term" value="C:membrane"/>
    <property type="evidence" value="ECO:0007669"/>
    <property type="project" value="UniProtKB-SubCell"/>
</dbReference>
<evidence type="ECO:0000256" key="3">
    <source>
        <dbReference type="ARBA" id="ARBA00022833"/>
    </source>
</evidence>
<dbReference type="InterPro" id="IPR004345">
    <property type="entry name" value="TB2_DP1_HVA22"/>
</dbReference>
<evidence type="ECO:0000256" key="4">
    <source>
        <dbReference type="RuleBase" id="RU362006"/>
    </source>
</evidence>
<dbReference type="Pfam" id="PF03134">
    <property type="entry name" value="TB2_DP1_HVA22"/>
    <property type="match status" value="1"/>
</dbReference>
<keyword evidence="4" id="KW-0472">Membrane</keyword>
<dbReference type="SUPFAM" id="SSF57667">
    <property type="entry name" value="beta-beta-alpha zinc fingers"/>
    <property type="match status" value="2"/>
</dbReference>
<keyword evidence="4" id="KW-0812">Transmembrane</keyword>
<dbReference type="InterPro" id="IPR022755">
    <property type="entry name" value="Znf_C2H2_jaz"/>
</dbReference>
<dbReference type="InterPro" id="IPR013087">
    <property type="entry name" value="Znf_C2H2_type"/>
</dbReference>
<feature type="transmembrane region" description="Helical" evidence="4">
    <location>
        <begin position="6"/>
        <end position="26"/>
    </location>
</feature>
<sequence>MGFLPFIKFALICLDALAWPLFALGYPLRASIHAIETNSYSDTEKLVTYWVIFSLISLFEHAFMGMLQWLPLWPYVKLTIICLMVIPHFDGAFYVYNHFVRPCINVHIHTICNWFNKFQGSFLKDYVLAKADKDVKGLEKPIASESKDTNSSILQKDMKAVQVPENKEVCPVNLIPEIEPNAGKKVNGVMAVPEMKGEAGFCCPEIPLDKLQVQQEWTCAMCQVTTTSETTLNYHLQGRRHRDTLEELMKAKNQLPKGKVSYARNSHLQESASSVACNTSNTRKSNVVKDKPKKLSVPNNLSRNQEVKSQKKVGKKPQFRCTICNIYCSGSEDLNNHLWGKKHLARIQELNTLA</sequence>
<comment type="caution">
    <text evidence="8">The sequence shown here is derived from an EMBL/GenBank/DDBJ whole genome shotgun (WGS) entry which is preliminary data.</text>
</comment>
<evidence type="ECO:0000259" key="6">
    <source>
        <dbReference type="SMART" id="SM00355"/>
    </source>
</evidence>
<dbReference type="PANTHER" id="PTHR12300">
    <property type="entry name" value="HVA22-LIKE PROTEINS"/>
    <property type="match status" value="1"/>
</dbReference>
<name>A0A6A2WSF6_HIBSY</name>
<dbReference type="Pfam" id="PF12874">
    <property type="entry name" value="zf-met"/>
    <property type="match status" value="1"/>
</dbReference>
<keyword evidence="9" id="KW-1185">Reference proteome</keyword>
<proteinExistence type="inferred from homology"/>
<comment type="similarity">
    <text evidence="4">Belongs to the DP1 family.</text>
</comment>
<reference evidence="8" key="1">
    <citation type="submission" date="2019-09" db="EMBL/GenBank/DDBJ databases">
        <title>Draft genome information of white flower Hibiscus syriacus.</title>
        <authorList>
            <person name="Kim Y.-M."/>
        </authorList>
    </citation>
    <scope>NUCLEOTIDE SEQUENCE [LARGE SCALE GENOMIC DNA]</scope>
    <source>
        <strain evidence="8">YM2019G1</strain>
    </source>
</reference>
<feature type="transmembrane region" description="Helical" evidence="4">
    <location>
        <begin position="47"/>
        <end position="69"/>
    </location>
</feature>
<keyword evidence="3" id="KW-0862">Zinc</keyword>
<evidence type="ECO:0000256" key="5">
    <source>
        <dbReference type="SAM" id="MobiDB-lite"/>
    </source>
</evidence>
<dbReference type="EMBL" id="VEPZ02001666">
    <property type="protein sequence ID" value="KAE8663768.1"/>
    <property type="molecule type" value="Genomic_DNA"/>
</dbReference>
<feature type="domain" description="C2H2-type" evidence="6">
    <location>
        <begin position="319"/>
        <end position="343"/>
    </location>
</feature>
<feature type="compositionally biased region" description="Polar residues" evidence="5">
    <location>
        <begin position="272"/>
        <end position="285"/>
    </location>
</feature>
<dbReference type="Proteomes" id="UP000436088">
    <property type="component" value="Unassembled WGS sequence"/>
</dbReference>
<evidence type="ECO:0000259" key="7">
    <source>
        <dbReference type="SMART" id="SM00451"/>
    </source>
</evidence>
<evidence type="ECO:0000256" key="1">
    <source>
        <dbReference type="ARBA" id="ARBA00022723"/>
    </source>
</evidence>
<evidence type="ECO:0000313" key="8">
    <source>
        <dbReference type="EMBL" id="KAE8663768.1"/>
    </source>
</evidence>
<gene>
    <name evidence="8" type="ORF">F3Y22_tig00112910pilonHSYRG00060</name>
</gene>
<feature type="transmembrane region" description="Helical" evidence="4">
    <location>
        <begin position="75"/>
        <end position="96"/>
    </location>
</feature>
<accession>A0A6A2WSF6</accession>
<feature type="domain" description="C2H2-type" evidence="6">
    <location>
        <begin position="217"/>
        <end position="241"/>
    </location>
</feature>
<dbReference type="SMART" id="SM00355">
    <property type="entry name" value="ZnF_C2H2"/>
    <property type="match status" value="2"/>
</dbReference>
<feature type="domain" description="U1-type" evidence="7">
    <location>
        <begin position="214"/>
        <end position="248"/>
    </location>
</feature>
<protein>
    <recommendedName>
        <fullName evidence="4">HVA22-like protein</fullName>
    </recommendedName>
</protein>
<evidence type="ECO:0000256" key="2">
    <source>
        <dbReference type="ARBA" id="ARBA00022771"/>
    </source>
</evidence>
<dbReference type="GO" id="GO:0008270">
    <property type="term" value="F:zinc ion binding"/>
    <property type="evidence" value="ECO:0007669"/>
    <property type="project" value="UniProtKB-KW"/>
</dbReference>
<dbReference type="AlphaFoldDB" id="A0A6A2WSF6"/>
<keyword evidence="4" id="KW-1133">Transmembrane helix</keyword>
<comment type="subcellular location">
    <subcellularLocation>
        <location evidence="4">Membrane</location>
        <topology evidence="4">Multi-pass membrane protein</topology>
    </subcellularLocation>
</comment>
<dbReference type="PANTHER" id="PTHR12300:SF43">
    <property type="entry name" value="HVA22-LIKE PROTEIN"/>
    <property type="match status" value="1"/>
</dbReference>
<dbReference type="SMART" id="SM00451">
    <property type="entry name" value="ZnF_U1"/>
    <property type="match status" value="2"/>
</dbReference>
<keyword evidence="2" id="KW-0863">Zinc-finger</keyword>